<sequence length="24" mass="2910">MSCLLHNLGRRKLYTPIKKITFYI</sequence>
<organism evidence="1">
    <name type="scientific">Lepeophtheirus salmonis</name>
    <name type="common">Salmon louse</name>
    <name type="synonym">Caligus salmonis</name>
    <dbReference type="NCBI Taxonomy" id="72036"/>
    <lineage>
        <taxon>Eukaryota</taxon>
        <taxon>Metazoa</taxon>
        <taxon>Ecdysozoa</taxon>
        <taxon>Arthropoda</taxon>
        <taxon>Crustacea</taxon>
        <taxon>Multicrustacea</taxon>
        <taxon>Hexanauplia</taxon>
        <taxon>Copepoda</taxon>
        <taxon>Siphonostomatoida</taxon>
        <taxon>Caligidae</taxon>
        <taxon>Lepeophtheirus</taxon>
    </lineage>
</organism>
<name>A0A0K2VDV9_LEPSM</name>
<evidence type="ECO:0000313" key="1">
    <source>
        <dbReference type="EMBL" id="CDW48071.1"/>
    </source>
</evidence>
<protein>
    <submittedName>
        <fullName evidence="1">Uncharacterized protein</fullName>
    </submittedName>
</protein>
<reference evidence="1" key="1">
    <citation type="submission" date="2014-05" db="EMBL/GenBank/DDBJ databases">
        <authorList>
            <person name="Chronopoulou M."/>
        </authorList>
    </citation>
    <scope>NUCLEOTIDE SEQUENCE</scope>
    <source>
        <tissue evidence="1">Whole organism</tissue>
    </source>
</reference>
<dbReference type="EMBL" id="HACA01030710">
    <property type="protein sequence ID" value="CDW48071.1"/>
    <property type="molecule type" value="Transcribed_RNA"/>
</dbReference>
<dbReference type="AlphaFoldDB" id="A0A0K2VDV9"/>
<accession>A0A0K2VDV9</accession>
<proteinExistence type="predicted"/>